<comment type="caution">
    <text evidence="2">The sequence shown here is derived from an EMBL/GenBank/DDBJ whole genome shotgun (WGS) entry which is preliminary data.</text>
</comment>
<feature type="region of interest" description="Disordered" evidence="1">
    <location>
        <begin position="42"/>
        <end position="63"/>
    </location>
</feature>
<dbReference type="RefSeq" id="WP_203844815.1">
    <property type="nucleotide sequence ID" value="NZ_BAAAVW010000002.1"/>
</dbReference>
<name>A0A919U9T4_9ACTN</name>
<gene>
    <name evidence="2" type="ORF">Dsi01nite_009990</name>
</gene>
<evidence type="ECO:0000313" key="3">
    <source>
        <dbReference type="Proteomes" id="UP000660611"/>
    </source>
</evidence>
<evidence type="ECO:0000313" key="2">
    <source>
        <dbReference type="EMBL" id="GIG42958.1"/>
    </source>
</evidence>
<keyword evidence="3" id="KW-1185">Reference proteome</keyword>
<reference evidence="2" key="1">
    <citation type="submission" date="2021-01" db="EMBL/GenBank/DDBJ databases">
        <title>Whole genome shotgun sequence of Dactylosporangium siamense NBRC 106093.</title>
        <authorList>
            <person name="Komaki H."/>
            <person name="Tamura T."/>
        </authorList>
    </citation>
    <scope>NUCLEOTIDE SEQUENCE</scope>
    <source>
        <strain evidence="2">NBRC 106093</strain>
    </source>
</reference>
<dbReference type="Proteomes" id="UP000660611">
    <property type="component" value="Unassembled WGS sequence"/>
</dbReference>
<accession>A0A919U9T4</accession>
<protein>
    <submittedName>
        <fullName evidence="2">Uncharacterized protein</fullName>
    </submittedName>
</protein>
<organism evidence="2 3">
    <name type="scientific">Dactylosporangium siamense</name>
    <dbReference type="NCBI Taxonomy" id="685454"/>
    <lineage>
        <taxon>Bacteria</taxon>
        <taxon>Bacillati</taxon>
        <taxon>Actinomycetota</taxon>
        <taxon>Actinomycetes</taxon>
        <taxon>Micromonosporales</taxon>
        <taxon>Micromonosporaceae</taxon>
        <taxon>Dactylosporangium</taxon>
    </lineage>
</organism>
<sequence length="63" mass="7461">MFRRASGQQKDRFGEFFFKIFGPATVEGAIQGWQPEAREQYKRLRARQKEQAAAARRDKDRGW</sequence>
<proteinExistence type="predicted"/>
<dbReference type="AlphaFoldDB" id="A0A919U9T4"/>
<dbReference type="EMBL" id="BONQ01000017">
    <property type="protein sequence ID" value="GIG42958.1"/>
    <property type="molecule type" value="Genomic_DNA"/>
</dbReference>
<evidence type="ECO:0000256" key="1">
    <source>
        <dbReference type="SAM" id="MobiDB-lite"/>
    </source>
</evidence>